<evidence type="ECO:0000256" key="2">
    <source>
        <dbReference type="ARBA" id="ARBA00022980"/>
    </source>
</evidence>
<organism evidence="4 5">
    <name type="scientific">Babjeviella inositovora NRRL Y-12698</name>
    <dbReference type="NCBI Taxonomy" id="984486"/>
    <lineage>
        <taxon>Eukaryota</taxon>
        <taxon>Fungi</taxon>
        <taxon>Dikarya</taxon>
        <taxon>Ascomycota</taxon>
        <taxon>Saccharomycotina</taxon>
        <taxon>Pichiomycetes</taxon>
        <taxon>Serinales incertae sedis</taxon>
        <taxon>Babjeviella</taxon>
    </lineage>
</organism>
<dbReference type="InterPro" id="IPR001790">
    <property type="entry name" value="Ribosomal_uL10"/>
</dbReference>
<protein>
    <recommendedName>
        <fullName evidence="6">Ribosomal protein L10</fullName>
    </recommendedName>
</protein>
<sequence>MLRTSFNFLRAPARFSRTLMSLSLEEQMARDTVKAPLSRKTYLSDIYTHLLKNNETVLFCHHNNLHKNDEANFRHQIKEAGAQLTIVKSKIFSAILRSEQEADPTSKASYDKNRDVVHPLHPLLNGPSAVITVRDCNPEVVSKVLKVLKVANERLFLVGARIESNTYDSSDVQKFKDMPSKAALQAQLAGMLTVLGGAGLVRTLEAAPQMLYLTVDAHRKVIDPAEVEESV</sequence>
<evidence type="ECO:0000313" key="5">
    <source>
        <dbReference type="Proteomes" id="UP000094336"/>
    </source>
</evidence>
<dbReference type="InterPro" id="IPR043141">
    <property type="entry name" value="Ribosomal_uL10-like_sf"/>
</dbReference>
<accession>A0A1E3QYJ1</accession>
<keyword evidence="3" id="KW-0687">Ribonucleoprotein</keyword>
<gene>
    <name evidence="4" type="ORF">BABINDRAFT_159211</name>
</gene>
<reference evidence="5" key="1">
    <citation type="submission" date="2016-05" db="EMBL/GenBank/DDBJ databases">
        <title>Comparative genomics of biotechnologically important yeasts.</title>
        <authorList>
            <consortium name="DOE Joint Genome Institute"/>
            <person name="Riley R."/>
            <person name="Haridas S."/>
            <person name="Wolfe K.H."/>
            <person name="Lopes M.R."/>
            <person name="Hittinger C.T."/>
            <person name="Goker M."/>
            <person name="Salamov A."/>
            <person name="Wisecaver J."/>
            <person name="Long T.M."/>
            <person name="Aerts A.L."/>
            <person name="Barry K."/>
            <person name="Choi C."/>
            <person name="Clum A."/>
            <person name="Coughlan A.Y."/>
            <person name="Deshpande S."/>
            <person name="Douglass A.P."/>
            <person name="Hanson S.J."/>
            <person name="Klenk H.-P."/>
            <person name="Labutti K."/>
            <person name="Lapidus A."/>
            <person name="Lindquist E."/>
            <person name="Lipzen A."/>
            <person name="Meier-Kolthoff J.P."/>
            <person name="Ohm R.A."/>
            <person name="Otillar R.P."/>
            <person name="Pangilinan J."/>
            <person name="Peng Y."/>
            <person name="Rokas A."/>
            <person name="Rosa C.A."/>
            <person name="Scheuner C."/>
            <person name="Sibirny A.A."/>
            <person name="Slot J.C."/>
            <person name="Stielow J.B."/>
            <person name="Sun H."/>
            <person name="Kurtzman C.P."/>
            <person name="Blackwell M."/>
            <person name="Grigoriev I.V."/>
            <person name="Jeffries T.W."/>
        </authorList>
    </citation>
    <scope>NUCLEOTIDE SEQUENCE [LARGE SCALE GENOMIC DNA]</scope>
    <source>
        <strain evidence="5">NRRL Y-12698</strain>
    </source>
</reference>
<dbReference type="OrthoDB" id="360689at2759"/>
<dbReference type="Proteomes" id="UP000094336">
    <property type="component" value="Unassembled WGS sequence"/>
</dbReference>
<name>A0A1E3QYJ1_9ASCO</name>
<keyword evidence="5" id="KW-1185">Reference proteome</keyword>
<dbReference type="PANTHER" id="PTHR11560">
    <property type="entry name" value="39S RIBOSOMAL PROTEIN L10, MITOCHONDRIAL"/>
    <property type="match status" value="1"/>
</dbReference>
<dbReference type="GO" id="GO:0003735">
    <property type="term" value="F:structural constituent of ribosome"/>
    <property type="evidence" value="ECO:0007669"/>
    <property type="project" value="EnsemblFungi"/>
</dbReference>
<dbReference type="Pfam" id="PF00466">
    <property type="entry name" value="Ribosomal_L10"/>
    <property type="match status" value="1"/>
</dbReference>
<dbReference type="Gene3D" id="3.30.70.1730">
    <property type="match status" value="1"/>
</dbReference>
<evidence type="ECO:0000256" key="3">
    <source>
        <dbReference type="ARBA" id="ARBA00023274"/>
    </source>
</evidence>
<dbReference type="EMBL" id="KV454426">
    <property type="protein sequence ID" value="ODQ82681.1"/>
    <property type="molecule type" value="Genomic_DNA"/>
</dbReference>
<evidence type="ECO:0000313" key="4">
    <source>
        <dbReference type="EMBL" id="ODQ82681.1"/>
    </source>
</evidence>
<dbReference type="InterPro" id="IPR047865">
    <property type="entry name" value="Ribosomal_uL10_bac_type"/>
</dbReference>
<evidence type="ECO:0000256" key="1">
    <source>
        <dbReference type="ARBA" id="ARBA00008889"/>
    </source>
</evidence>
<dbReference type="SUPFAM" id="SSF160369">
    <property type="entry name" value="Ribosomal protein L10-like"/>
    <property type="match status" value="1"/>
</dbReference>
<dbReference type="GO" id="GO:0005762">
    <property type="term" value="C:mitochondrial large ribosomal subunit"/>
    <property type="evidence" value="ECO:0007669"/>
    <property type="project" value="EnsemblFungi"/>
</dbReference>
<keyword evidence="2" id="KW-0689">Ribosomal protein</keyword>
<dbReference type="GeneID" id="30145380"/>
<evidence type="ECO:0008006" key="6">
    <source>
        <dbReference type="Google" id="ProtNLM"/>
    </source>
</evidence>
<comment type="similarity">
    <text evidence="1">Belongs to the universal ribosomal protein uL10 family.</text>
</comment>
<dbReference type="CDD" id="cd05797">
    <property type="entry name" value="Ribosomal_L10"/>
    <property type="match status" value="1"/>
</dbReference>
<dbReference type="RefSeq" id="XP_018988009.1">
    <property type="nucleotide sequence ID" value="XM_019127527.1"/>
</dbReference>
<dbReference type="AlphaFoldDB" id="A0A1E3QYJ1"/>
<dbReference type="STRING" id="984486.A0A1E3QYJ1"/>
<proteinExistence type="inferred from homology"/>